<gene>
    <name evidence="2" type="ORF">VB854_06535</name>
</gene>
<comment type="caution">
    <text evidence="2">The sequence shown here is derived from an EMBL/GenBank/DDBJ whole genome shotgun (WGS) entry which is preliminary data.</text>
</comment>
<feature type="transmembrane region" description="Helical" evidence="1">
    <location>
        <begin position="61"/>
        <end position="84"/>
    </location>
</feature>
<sequence length="139" mass="14897">MTQFKFLITAISTVSIAGSIILGSTSAEACLYNKLKSGSSSFNSTDKVAFNWKNLLTSKEIAKAAGIAAATGTAGFLALGLFYYRRRDAKLASRSFESFAEVSDPVKLHPEAPSSELEIQDDATISGAEYSQKEVVLMK</sequence>
<reference evidence="2 3" key="1">
    <citation type="submission" date="2023-12" db="EMBL/GenBank/DDBJ databases">
        <title>Baltic Sea Cyanobacteria.</title>
        <authorList>
            <person name="Delbaje E."/>
            <person name="Fewer D.P."/>
            <person name="Shishido T.K."/>
        </authorList>
    </citation>
    <scope>NUCLEOTIDE SEQUENCE [LARGE SCALE GENOMIC DNA]</scope>
    <source>
        <strain evidence="2 3">CCNP 1315</strain>
    </source>
</reference>
<evidence type="ECO:0000313" key="3">
    <source>
        <dbReference type="Proteomes" id="UP001301728"/>
    </source>
</evidence>
<keyword evidence="1" id="KW-0812">Transmembrane</keyword>
<organism evidence="2 3">
    <name type="scientific">Limnoraphis robusta CCNP1315</name>
    <dbReference type="NCBI Taxonomy" id="3110306"/>
    <lineage>
        <taxon>Bacteria</taxon>
        <taxon>Bacillati</taxon>
        <taxon>Cyanobacteriota</taxon>
        <taxon>Cyanophyceae</taxon>
        <taxon>Oscillatoriophycideae</taxon>
        <taxon>Oscillatoriales</taxon>
        <taxon>Sirenicapillariaceae</taxon>
        <taxon>Limnoraphis</taxon>
    </lineage>
</organism>
<dbReference type="RefSeq" id="WP_323275504.1">
    <property type="nucleotide sequence ID" value="NZ_JAYGHT010000012.1"/>
</dbReference>
<name>A0ABU5TUM3_9CYAN</name>
<evidence type="ECO:0000313" key="2">
    <source>
        <dbReference type="EMBL" id="MEA5518604.1"/>
    </source>
</evidence>
<protein>
    <recommendedName>
        <fullName evidence="4">Early transcribed membrane protein</fullName>
    </recommendedName>
</protein>
<evidence type="ECO:0000256" key="1">
    <source>
        <dbReference type="SAM" id="Phobius"/>
    </source>
</evidence>
<keyword evidence="1" id="KW-0472">Membrane</keyword>
<dbReference type="Proteomes" id="UP001301728">
    <property type="component" value="Unassembled WGS sequence"/>
</dbReference>
<evidence type="ECO:0008006" key="4">
    <source>
        <dbReference type="Google" id="ProtNLM"/>
    </source>
</evidence>
<proteinExistence type="predicted"/>
<keyword evidence="1" id="KW-1133">Transmembrane helix</keyword>
<keyword evidence="3" id="KW-1185">Reference proteome</keyword>
<dbReference type="EMBL" id="JAYGHT010000012">
    <property type="protein sequence ID" value="MEA5518604.1"/>
    <property type="molecule type" value="Genomic_DNA"/>
</dbReference>
<accession>A0ABU5TUM3</accession>